<keyword evidence="3" id="KW-0325">Glycoprotein</keyword>
<reference evidence="6" key="1">
    <citation type="submission" date="2021-02" db="EMBL/GenBank/DDBJ databases">
        <authorList>
            <person name="Nowell W R."/>
        </authorList>
    </citation>
    <scope>NUCLEOTIDE SEQUENCE</scope>
</reference>
<dbReference type="Proteomes" id="UP000663868">
    <property type="component" value="Unassembled WGS sequence"/>
</dbReference>
<gene>
    <name evidence="6" type="ORF">IZO911_LOCUS26532</name>
    <name evidence="7" type="ORF">KXQ929_LOCUS35248</name>
</gene>
<evidence type="ECO:0000256" key="4">
    <source>
        <dbReference type="PROSITE-ProRule" id="PRU00504"/>
    </source>
</evidence>
<protein>
    <submittedName>
        <fullName evidence="6">Uncharacterized protein</fullName>
    </submittedName>
</protein>
<dbReference type="EMBL" id="CAJNOE010000347">
    <property type="protein sequence ID" value="CAF1164637.1"/>
    <property type="molecule type" value="Genomic_DNA"/>
</dbReference>
<dbReference type="SUPFAM" id="SSF50956">
    <property type="entry name" value="Thermostable phytase (3-phytase)"/>
    <property type="match status" value="1"/>
</dbReference>
<proteinExistence type="predicted"/>
<dbReference type="PROSITE" id="PS51125">
    <property type="entry name" value="NHL"/>
    <property type="match status" value="2"/>
</dbReference>
<evidence type="ECO:0000313" key="8">
    <source>
        <dbReference type="Proteomes" id="UP000663860"/>
    </source>
</evidence>
<dbReference type="InterPro" id="IPR001258">
    <property type="entry name" value="NHL_repeat"/>
</dbReference>
<evidence type="ECO:0000256" key="3">
    <source>
        <dbReference type="ARBA" id="ARBA00023180"/>
    </source>
</evidence>
<keyword evidence="2" id="KW-0677">Repeat</keyword>
<comment type="caution">
    <text evidence="6">The sequence shown here is derived from an EMBL/GenBank/DDBJ whole genome shotgun (WGS) entry which is preliminary data.</text>
</comment>
<dbReference type="InterPro" id="IPR011042">
    <property type="entry name" value="6-blade_b-propeller_TolB-like"/>
</dbReference>
<name>A0A814TQM0_9BILA</name>
<dbReference type="EMBL" id="CAJOBB010005056">
    <property type="protein sequence ID" value="CAF4114044.1"/>
    <property type="molecule type" value="Genomic_DNA"/>
</dbReference>
<accession>A0A814TQM0</accession>
<dbReference type="Gene3D" id="2.120.10.30">
    <property type="entry name" value="TolB, C-terminal domain"/>
    <property type="match status" value="2"/>
</dbReference>
<feature type="coiled-coil region" evidence="5">
    <location>
        <begin position="103"/>
        <end position="130"/>
    </location>
</feature>
<dbReference type="Pfam" id="PF01436">
    <property type="entry name" value="NHL"/>
    <property type="match status" value="2"/>
</dbReference>
<keyword evidence="1" id="KW-0732">Signal</keyword>
<feature type="repeat" description="NHL" evidence="4">
    <location>
        <begin position="437"/>
        <end position="468"/>
    </location>
</feature>
<dbReference type="AlphaFoldDB" id="A0A814TQM0"/>
<evidence type="ECO:0000313" key="7">
    <source>
        <dbReference type="EMBL" id="CAF4114044.1"/>
    </source>
</evidence>
<evidence type="ECO:0000256" key="2">
    <source>
        <dbReference type="ARBA" id="ARBA00022737"/>
    </source>
</evidence>
<dbReference type="PANTHER" id="PTHR10680">
    <property type="entry name" value="PEPTIDYL-GLYCINE ALPHA-AMIDATING MONOOXYGENASE"/>
    <property type="match status" value="1"/>
</dbReference>
<feature type="repeat" description="NHL" evidence="4">
    <location>
        <begin position="330"/>
        <end position="368"/>
    </location>
</feature>
<dbReference type="Proteomes" id="UP000663860">
    <property type="component" value="Unassembled WGS sequence"/>
</dbReference>
<evidence type="ECO:0000256" key="1">
    <source>
        <dbReference type="ARBA" id="ARBA00022729"/>
    </source>
</evidence>
<evidence type="ECO:0000256" key="5">
    <source>
        <dbReference type="SAM" id="Coils"/>
    </source>
</evidence>
<dbReference type="PANTHER" id="PTHR10680:SF14">
    <property type="entry name" value="PEPTIDYL-GLYCINE ALPHA-AMIDATING MONOOXYGENASE"/>
    <property type="match status" value="1"/>
</dbReference>
<dbReference type="SUPFAM" id="SSF101898">
    <property type="entry name" value="NHL repeat"/>
    <property type="match status" value="1"/>
</dbReference>
<sequence length="469" mass="53988">MANNKTLCFTCNENKITYPCEGCSKHFCLMDLTEHREILNNELHYIANECNELKQTINGQEQNPQNDLLIKQIDQWEINSIQQIQQKAQEYREIIVKSSQTCINDIELKFKDLNEQIKQFQKDNEFNEINLEYLRNQLTKITQELNNPLSISIQQNSQLFINDISIIVSKKPQFNKWKQNAITVAGGNGQGQQLNKLSGPAQIFIDKNKNIFIADRENHRIVEWKCNAKEGQIIVGGNGKGNRMNQLNWPTDLIADEKNHSIIKADAGNRRVIRWMNQNQQILIENIQCYGLAMDKYGFIYVSDTENNEVRRWKMEEYNNEGIVVAGGNEKGDQFNQLNHPTFMFVDEDQSVYVSDNYNHRVMKWRKDAKEGKIVAGGNGQGRNLNQLSLPGAVIVDDLGQIYVADFSNHRVIRWCEGKEEGEVVVGGNGEGNQSNQLNRPMGLSFDDEGNLYVADRNNHRIQKYEIIL</sequence>
<keyword evidence="5" id="KW-0175">Coiled coil</keyword>
<dbReference type="CDD" id="cd05819">
    <property type="entry name" value="NHL"/>
    <property type="match status" value="1"/>
</dbReference>
<evidence type="ECO:0000313" key="6">
    <source>
        <dbReference type="EMBL" id="CAF1164637.1"/>
    </source>
</evidence>
<organism evidence="6 8">
    <name type="scientific">Adineta steineri</name>
    <dbReference type="NCBI Taxonomy" id="433720"/>
    <lineage>
        <taxon>Eukaryota</taxon>
        <taxon>Metazoa</taxon>
        <taxon>Spiralia</taxon>
        <taxon>Gnathifera</taxon>
        <taxon>Rotifera</taxon>
        <taxon>Eurotatoria</taxon>
        <taxon>Bdelloidea</taxon>
        <taxon>Adinetida</taxon>
        <taxon>Adinetidae</taxon>
        <taxon>Adineta</taxon>
    </lineage>
</organism>